<dbReference type="GO" id="GO:0016020">
    <property type="term" value="C:membrane"/>
    <property type="evidence" value="ECO:0007669"/>
    <property type="project" value="TreeGrafter"/>
</dbReference>
<dbReference type="Pfam" id="PF08700">
    <property type="entry name" value="VPS51_Exo84_N"/>
    <property type="match status" value="1"/>
</dbReference>
<dbReference type="STRING" id="131310.A0A0N4ZN89"/>
<dbReference type="InterPro" id="IPR014812">
    <property type="entry name" value="Vps51"/>
</dbReference>
<reference evidence="5" key="1">
    <citation type="submission" date="2017-02" db="UniProtKB">
        <authorList>
            <consortium name="WormBaseParasite"/>
        </authorList>
    </citation>
    <scope>IDENTIFICATION</scope>
</reference>
<dbReference type="WBParaSite" id="PTRK_0001000400.1">
    <property type="protein sequence ID" value="PTRK_0001000400.1"/>
    <property type="gene ID" value="PTRK_0001000400"/>
</dbReference>
<protein>
    <recommendedName>
        <fullName evidence="2 3">Vacuolar protein sorting-associated protein 51 homolog</fullName>
    </recommendedName>
</protein>
<dbReference type="GO" id="GO:0006869">
    <property type="term" value="P:lipid transport"/>
    <property type="evidence" value="ECO:0007669"/>
    <property type="project" value="UniProtKB-UniRule"/>
</dbReference>
<comment type="subcellular location">
    <subcellularLocation>
        <location evidence="3">Golgi apparatus</location>
        <location evidence="3">trans-Golgi network</location>
    </subcellularLocation>
</comment>
<dbReference type="GO" id="GO:0032456">
    <property type="term" value="P:endocytic recycling"/>
    <property type="evidence" value="ECO:0007669"/>
    <property type="project" value="TreeGrafter"/>
</dbReference>
<dbReference type="PANTHER" id="PTHR15954">
    <property type="entry name" value="VACUOLAR PROTEIN SORTING-ASSOCIATED PROTEIN 51 HOMOLOG"/>
    <property type="match status" value="1"/>
</dbReference>
<keyword evidence="3" id="KW-0333">Golgi apparatus</keyword>
<comment type="function">
    <text evidence="3">Acts as component of the GARP complex that is involved in retrograde transport from early and late endosomes to the trans-Golgi network (TGN).</text>
</comment>
<dbReference type="GO" id="GO:0007041">
    <property type="term" value="P:lysosomal transport"/>
    <property type="evidence" value="ECO:0007669"/>
    <property type="project" value="TreeGrafter"/>
</dbReference>
<organism evidence="4 5">
    <name type="scientific">Parastrongyloides trichosuri</name>
    <name type="common">Possum-specific nematode worm</name>
    <dbReference type="NCBI Taxonomy" id="131310"/>
    <lineage>
        <taxon>Eukaryota</taxon>
        <taxon>Metazoa</taxon>
        <taxon>Ecdysozoa</taxon>
        <taxon>Nematoda</taxon>
        <taxon>Chromadorea</taxon>
        <taxon>Rhabditida</taxon>
        <taxon>Tylenchina</taxon>
        <taxon>Panagrolaimomorpha</taxon>
        <taxon>Strongyloidoidea</taxon>
        <taxon>Strongyloididae</taxon>
        <taxon>Parastrongyloides</taxon>
    </lineage>
</organism>
<dbReference type="GO" id="GO:0005829">
    <property type="term" value="C:cytosol"/>
    <property type="evidence" value="ECO:0007669"/>
    <property type="project" value="GOC"/>
</dbReference>
<evidence type="ECO:0000256" key="3">
    <source>
        <dbReference type="RuleBase" id="RU368010"/>
    </source>
</evidence>
<dbReference type="PANTHER" id="PTHR15954:SF4">
    <property type="entry name" value="VACUOLAR PROTEIN SORTING-ASSOCIATED PROTEIN 51 HOMOLOG"/>
    <property type="match status" value="1"/>
</dbReference>
<comment type="similarity">
    <text evidence="1 3">Belongs to the VPS51 family.</text>
</comment>
<keyword evidence="3" id="KW-0813">Transport</keyword>
<evidence type="ECO:0000256" key="1">
    <source>
        <dbReference type="ARBA" id="ARBA00006080"/>
    </source>
</evidence>
<sequence length="713" mass="82665">MDDNNPLNISSPNFDVDAYMSELSKRKTLDELIALDEQMIFSVRKLDGEMQQLVYENYNKFLTAVGTVKEMKKEFSTIDDQMCNLSNSIKNISNSTKHLCNVFGSHREAVKKLTDQNKTIKSLQCIFTLPDVLKKLIDKKDYNGAAMKYLTVKDKLESYKEHKSIKKIYDESMVRVKELEELLQNKLLSKIITEEEFTEVVDLLEKLNVNIGLLSNEVLKVYKESLNNELNNLSLQLNSNSIYFDVLEFVDNGVCSFLNNLSTMKLLFSKHFKINEGNVIEFADEVLIKLADIILKKFLSEKETSDCVILVRAIDRVYRKISQLIVMPINLNYIPLINGVIEEVLKYQITLNYQYLIESMSKSFLEMRNDLSYLNNLSDFTNILNHWEENFLMIIKNTLANLSLFTSSDVTFCNQKDSSNSFKFIQTFPRLVRDGILLPFINELGLMVDSYLYGKDQKTSSVSPVFFILVAKFLQNFREKHLNYLLNLCYDSFRFEEYQKCSYVEVSDIEKMIATKAECILQKFVSYYGFNLSLIIVKSIESKDWVNCPESRGESRSVIKRVIEQFLELNNQIKYFVDDNDDRVYNENYKNTSIRKPIDGRYDTVSSYTNSVVDKLFAEKIDLLHPLELKKTSIMTGVVNIFLKSIMEAVRVETFSKNGYTQMQIDCQALKNFFLKFVNNPTTLDSYFDEILSVVISRLLPTPSKVPTTNPFD</sequence>
<dbReference type="Proteomes" id="UP000038045">
    <property type="component" value="Unplaced"/>
</dbReference>
<dbReference type="GO" id="GO:0048193">
    <property type="term" value="P:Golgi vesicle transport"/>
    <property type="evidence" value="ECO:0007669"/>
    <property type="project" value="TreeGrafter"/>
</dbReference>
<keyword evidence="3" id="KW-0653">Protein transport</keyword>
<comment type="subunit">
    <text evidence="3">Component of the Golgi-associated retrograde protein (GARP) complex.</text>
</comment>
<accession>A0A0N4ZN89</accession>
<proteinExistence type="inferred from homology"/>
<dbReference type="GO" id="GO:0042147">
    <property type="term" value="P:retrograde transport, endosome to Golgi"/>
    <property type="evidence" value="ECO:0007669"/>
    <property type="project" value="UniProtKB-UniRule"/>
</dbReference>
<keyword evidence="4" id="KW-1185">Reference proteome</keyword>
<evidence type="ECO:0000256" key="2">
    <source>
        <dbReference type="ARBA" id="ARBA00016122"/>
    </source>
</evidence>
<dbReference type="AlphaFoldDB" id="A0A0N4ZN89"/>
<dbReference type="GO" id="GO:0000938">
    <property type="term" value="C:GARP complex"/>
    <property type="evidence" value="ECO:0007669"/>
    <property type="project" value="UniProtKB-UniRule"/>
</dbReference>
<dbReference type="GO" id="GO:0015031">
    <property type="term" value="P:protein transport"/>
    <property type="evidence" value="ECO:0007669"/>
    <property type="project" value="UniProtKB-UniRule"/>
</dbReference>
<dbReference type="GO" id="GO:1990745">
    <property type="term" value="C:EARP complex"/>
    <property type="evidence" value="ECO:0007669"/>
    <property type="project" value="TreeGrafter"/>
</dbReference>
<dbReference type="GO" id="GO:0007030">
    <property type="term" value="P:Golgi organization"/>
    <property type="evidence" value="ECO:0007669"/>
    <property type="project" value="UniProtKB-UniRule"/>
</dbReference>
<name>A0A0N4ZN89_PARTI</name>
<evidence type="ECO:0000313" key="4">
    <source>
        <dbReference type="Proteomes" id="UP000038045"/>
    </source>
</evidence>
<evidence type="ECO:0000313" key="5">
    <source>
        <dbReference type="WBParaSite" id="PTRK_0001000400.1"/>
    </source>
</evidence>
<keyword evidence="3" id="KW-0445">Lipid transport</keyword>